<reference evidence="1" key="1">
    <citation type="submission" date="2023-03" db="EMBL/GenBank/DDBJ databases">
        <title>Massive genome expansion in bonnet fungi (Mycena s.s.) driven by repeated elements and novel gene families across ecological guilds.</title>
        <authorList>
            <consortium name="Lawrence Berkeley National Laboratory"/>
            <person name="Harder C.B."/>
            <person name="Miyauchi S."/>
            <person name="Viragh M."/>
            <person name="Kuo A."/>
            <person name="Thoen E."/>
            <person name="Andreopoulos B."/>
            <person name="Lu D."/>
            <person name="Skrede I."/>
            <person name="Drula E."/>
            <person name="Henrissat B."/>
            <person name="Morin E."/>
            <person name="Kohler A."/>
            <person name="Barry K."/>
            <person name="LaButti K."/>
            <person name="Morin E."/>
            <person name="Salamov A."/>
            <person name="Lipzen A."/>
            <person name="Mereny Z."/>
            <person name="Hegedus B."/>
            <person name="Baldrian P."/>
            <person name="Stursova M."/>
            <person name="Weitz H."/>
            <person name="Taylor A."/>
            <person name="Grigoriev I.V."/>
            <person name="Nagy L.G."/>
            <person name="Martin F."/>
            <person name="Kauserud H."/>
        </authorList>
    </citation>
    <scope>NUCLEOTIDE SEQUENCE</scope>
    <source>
        <strain evidence="1">CBHHK002</strain>
    </source>
</reference>
<comment type="caution">
    <text evidence="1">The sequence shown here is derived from an EMBL/GenBank/DDBJ whole genome shotgun (WGS) entry which is preliminary data.</text>
</comment>
<keyword evidence="2" id="KW-1185">Reference proteome</keyword>
<organism evidence="1 2">
    <name type="scientific">Mycena albidolilacea</name>
    <dbReference type="NCBI Taxonomy" id="1033008"/>
    <lineage>
        <taxon>Eukaryota</taxon>
        <taxon>Fungi</taxon>
        <taxon>Dikarya</taxon>
        <taxon>Basidiomycota</taxon>
        <taxon>Agaricomycotina</taxon>
        <taxon>Agaricomycetes</taxon>
        <taxon>Agaricomycetidae</taxon>
        <taxon>Agaricales</taxon>
        <taxon>Marasmiineae</taxon>
        <taxon>Mycenaceae</taxon>
        <taxon>Mycena</taxon>
    </lineage>
</organism>
<accession>A0AAD6Z8M1</accession>
<dbReference type="EMBL" id="JARIHO010000072">
    <property type="protein sequence ID" value="KAJ7312455.1"/>
    <property type="molecule type" value="Genomic_DNA"/>
</dbReference>
<evidence type="ECO:0000313" key="2">
    <source>
        <dbReference type="Proteomes" id="UP001218218"/>
    </source>
</evidence>
<dbReference type="AlphaFoldDB" id="A0AAD6Z8M1"/>
<sequence>MIGVINLMASPCCRTECDPKALRIQIPATLNQVIFLILLEDPQGMPAGYSQWLQPIFEPLVWVTRAVYIVFEKTRKVSKKKGGLELFVGGGSKLPADMIFLLKLRQLQKEAPASPSANSSNCTFELSVSGNRLPFRLKTVITACPPRTLTPAMMSGPGRESDGFKLGHGLGENGADFALEDFVVLSPLRFFSPSIPDRSVNTVKPSELAKGSPGSRWDGENVPPTVQGGSLAPAFMIPRAHKKAGPALGRSRWLTKLLRQTNLALQNLLYWPTLKELADINSYAILWRCPYPSRFNLLDLLR</sequence>
<dbReference type="Proteomes" id="UP001218218">
    <property type="component" value="Unassembled WGS sequence"/>
</dbReference>
<name>A0AAD6Z8M1_9AGAR</name>
<protein>
    <submittedName>
        <fullName evidence="1">Uncharacterized protein</fullName>
    </submittedName>
</protein>
<evidence type="ECO:0000313" key="1">
    <source>
        <dbReference type="EMBL" id="KAJ7312455.1"/>
    </source>
</evidence>
<proteinExistence type="predicted"/>
<gene>
    <name evidence="1" type="ORF">DFH08DRAFT_822192</name>
</gene>